<accession>A0A1M5HPK9</accession>
<keyword evidence="1" id="KW-0732">Signal</keyword>
<dbReference type="OrthoDB" id="547680at2"/>
<dbReference type="Gene3D" id="3.40.190.10">
    <property type="entry name" value="Periplasmic binding protein-like II"/>
    <property type="match status" value="2"/>
</dbReference>
<organism evidence="2 3">
    <name type="scientific">Marisediminitalea aggregata</name>
    <dbReference type="NCBI Taxonomy" id="634436"/>
    <lineage>
        <taxon>Bacteria</taxon>
        <taxon>Pseudomonadati</taxon>
        <taxon>Pseudomonadota</taxon>
        <taxon>Gammaproteobacteria</taxon>
        <taxon>Alteromonadales</taxon>
        <taxon>Alteromonadaceae</taxon>
        <taxon>Marisediminitalea</taxon>
    </lineage>
</organism>
<dbReference type="EMBL" id="FQWD01000002">
    <property type="protein sequence ID" value="SHG17870.1"/>
    <property type="molecule type" value="Genomic_DNA"/>
</dbReference>
<protein>
    <submittedName>
        <fullName evidence="2">Extracellular solute-binding protein, family 3</fullName>
    </submittedName>
</protein>
<reference evidence="3" key="1">
    <citation type="submission" date="2016-11" db="EMBL/GenBank/DDBJ databases">
        <authorList>
            <person name="Varghese N."/>
            <person name="Submissions S."/>
        </authorList>
    </citation>
    <scope>NUCLEOTIDE SEQUENCE [LARGE SCALE GENOMIC DNA]</scope>
    <source>
        <strain evidence="3">CGMCC 1.8995</strain>
    </source>
</reference>
<dbReference type="Proteomes" id="UP000184520">
    <property type="component" value="Unassembled WGS sequence"/>
</dbReference>
<sequence length="307" mass="35145">MKNLAVVLLLFTLFTPHGAASESGDVIFARAFADDAYGYYHAKVLQRVLELTPEFGIANAVPHPQPMPQARQIIKLKSGEADVMWSATSDIREQQLLPVRFPLLQGLAGYRVLVINAYKQAQFPQSLGKEAIQGLVGVQGKDWPDLAVLQHNGFKVEAAQWSLWFHTMFTAVEKGMVDYFPRNVIEVTNDLERHKTKRIKLEDNFILRYPSYEYFFVSPHKPDLVNRIQIGLLRMLDNGELKTMFEKHENHQKAMKLATDPNRKVFDLANPELSYHFDDPLWVSNPSYMRAELEKVIQFNAQTASKK</sequence>
<keyword evidence="3" id="KW-1185">Reference proteome</keyword>
<dbReference type="RefSeq" id="WP_073320314.1">
    <property type="nucleotide sequence ID" value="NZ_FQWD01000002.1"/>
</dbReference>
<dbReference type="STRING" id="634436.SAMN05216361_1562"/>
<dbReference type="AlphaFoldDB" id="A0A1M5HPK9"/>
<feature type="signal peptide" evidence="1">
    <location>
        <begin position="1"/>
        <end position="19"/>
    </location>
</feature>
<evidence type="ECO:0000313" key="2">
    <source>
        <dbReference type="EMBL" id="SHG17870.1"/>
    </source>
</evidence>
<gene>
    <name evidence="2" type="ORF">SAMN05216361_1562</name>
</gene>
<feature type="chain" id="PRO_5012657612" evidence="1">
    <location>
        <begin position="20"/>
        <end position="307"/>
    </location>
</feature>
<proteinExistence type="predicted"/>
<evidence type="ECO:0000313" key="3">
    <source>
        <dbReference type="Proteomes" id="UP000184520"/>
    </source>
</evidence>
<name>A0A1M5HPK9_9ALTE</name>
<dbReference type="SUPFAM" id="SSF53850">
    <property type="entry name" value="Periplasmic binding protein-like II"/>
    <property type="match status" value="1"/>
</dbReference>
<evidence type="ECO:0000256" key="1">
    <source>
        <dbReference type="SAM" id="SignalP"/>
    </source>
</evidence>